<dbReference type="InterPro" id="IPR036390">
    <property type="entry name" value="WH_DNA-bd_sf"/>
</dbReference>
<dbReference type="Pfam" id="PF03466">
    <property type="entry name" value="LysR_substrate"/>
    <property type="match status" value="1"/>
</dbReference>
<evidence type="ECO:0000313" key="7">
    <source>
        <dbReference type="Proteomes" id="UP001069802"/>
    </source>
</evidence>
<protein>
    <submittedName>
        <fullName evidence="6">LysR family transcriptional regulator</fullName>
    </submittedName>
</protein>
<evidence type="ECO:0000256" key="4">
    <source>
        <dbReference type="ARBA" id="ARBA00023163"/>
    </source>
</evidence>
<dbReference type="Proteomes" id="UP001069802">
    <property type="component" value="Unassembled WGS sequence"/>
</dbReference>
<proteinExistence type="inferred from homology"/>
<dbReference type="EMBL" id="JAPWGY010000002">
    <property type="protein sequence ID" value="MCZ4280686.1"/>
    <property type="molecule type" value="Genomic_DNA"/>
</dbReference>
<dbReference type="Gene3D" id="1.10.10.10">
    <property type="entry name" value="Winged helix-like DNA-binding domain superfamily/Winged helix DNA-binding domain"/>
    <property type="match status" value="1"/>
</dbReference>
<dbReference type="Gene3D" id="3.40.190.290">
    <property type="match status" value="1"/>
</dbReference>
<accession>A0ABT4LHW9</accession>
<dbReference type="PANTHER" id="PTHR30537:SF5">
    <property type="entry name" value="HTH-TYPE TRANSCRIPTIONAL ACTIVATOR TTDR-RELATED"/>
    <property type="match status" value="1"/>
</dbReference>
<evidence type="ECO:0000256" key="3">
    <source>
        <dbReference type="ARBA" id="ARBA00023125"/>
    </source>
</evidence>
<gene>
    <name evidence="6" type="ORF">O4H49_07840</name>
</gene>
<evidence type="ECO:0000256" key="1">
    <source>
        <dbReference type="ARBA" id="ARBA00009437"/>
    </source>
</evidence>
<dbReference type="PANTHER" id="PTHR30537">
    <property type="entry name" value="HTH-TYPE TRANSCRIPTIONAL REGULATOR"/>
    <property type="match status" value="1"/>
</dbReference>
<dbReference type="InterPro" id="IPR005119">
    <property type="entry name" value="LysR_subst-bd"/>
</dbReference>
<comment type="caution">
    <text evidence="6">The sequence shown here is derived from an EMBL/GenBank/DDBJ whole genome shotgun (WGS) entry which is preliminary data.</text>
</comment>
<dbReference type="Pfam" id="PF00126">
    <property type="entry name" value="HTH_1"/>
    <property type="match status" value="1"/>
</dbReference>
<keyword evidence="7" id="KW-1185">Reference proteome</keyword>
<dbReference type="InterPro" id="IPR000847">
    <property type="entry name" value="LysR_HTH_N"/>
</dbReference>
<keyword evidence="3" id="KW-0238">DNA-binding</keyword>
<comment type="similarity">
    <text evidence="1">Belongs to the LysR transcriptional regulatory family.</text>
</comment>
<evidence type="ECO:0000259" key="5">
    <source>
        <dbReference type="PROSITE" id="PS50931"/>
    </source>
</evidence>
<keyword evidence="2" id="KW-0805">Transcription regulation</keyword>
<organism evidence="6 7">
    <name type="scientific">Kiloniella laminariae</name>
    <dbReference type="NCBI Taxonomy" id="454162"/>
    <lineage>
        <taxon>Bacteria</taxon>
        <taxon>Pseudomonadati</taxon>
        <taxon>Pseudomonadota</taxon>
        <taxon>Alphaproteobacteria</taxon>
        <taxon>Rhodospirillales</taxon>
        <taxon>Kiloniellaceae</taxon>
        <taxon>Kiloniella</taxon>
    </lineage>
</organism>
<evidence type="ECO:0000256" key="2">
    <source>
        <dbReference type="ARBA" id="ARBA00023015"/>
    </source>
</evidence>
<dbReference type="InterPro" id="IPR058163">
    <property type="entry name" value="LysR-type_TF_proteobact-type"/>
</dbReference>
<dbReference type="RefSeq" id="WP_269422870.1">
    <property type="nucleotide sequence ID" value="NZ_JAPWGY010000002.1"/>
</dbReference>
<sequence length="303" mass="33776">MDITSLKIFMTVARLGSFAAAARKENIDPSSVSRIVAGLENELAVRLFQRTTRNLTLTEAGELYLARIQAIPDELELAREQAIAVHTEPRGPLRITASVAYGQSCLLAQIPAFRSAFPDIELELLLTDEKLNLVDNRIDLAIRLAPEIKTDVICTKLHTTRYHVVASPGYLAKSPPVETPEDIVRQDMILFDLPEYRTEWHFRSADNKTATIPVKGNLVISNALAIRESVLADQGLALLPNWLVDQTIADGHCLDLFPTYRVTATSFDTGAWLLYPSRNFLPLKVRAAVDFLRPRLSRFAPSD</sequence>
<dbReference type="SUPFAM" id="SSF53850">
    <property type="entry name" value="Periplasmic binding protein-like II"/>
    <property type="match status" value="1"/>
</dbReference>
<dbReference type="InterPro" id="IPR036388">
    <property type="entry name" value="WH-like_DNA-bd_sf"/>
</dbReference>
<dbReference type="PROSITE" id="PS50931">
    <property type="entry name" value="HTH_LYSR"/>
    <property type="match status" value="1"/>
</dbReference>
<keyword evidence="4" id="KW-0804">Transcription</keyword>
<reference evidence="6" key="1">
    <citation type="submission" date="2022-12" db="EMBL/GenBank/DDBJ databases">
        <title>Bacterial isolates from different developmental stages of Nematostella vectensis.</title>
        <authorList>
            <person name="Fraune S."/>
        </authorList>
    </citation>
    <scope>NUCLEOTIDE SEQUENCE</scope>
    <source>
        <strain evidence="6">G21630-S1</strain>
    </source>
</reference>
<name>A0ABT4LHW9_9PROT</name>
<dbReference type="CDD" id="cd08422">
    <property type="entry name" value="PBP2_CrgA_like"/>
    <property type="match status" value="1"/>
</dbReference>
<dbReference type="SUPFAM" id="SSF46785">
    <property type="entry name" value="Winged helix' DNA-binding domain"/>
    <property type="match status" value="1"/>
</dbReference>
<evidence type="ECO:0000313" key="6">
    <source>
        <dbReference type="EMBL" id="MCZ4280686.1"/>
    </source>
</evidence>
<feature type="domain" description="HTH lysR-type" evidence="5">
    <location>
        <begin position="1"/>
        <end position="58"/>
    </location>
</feature>